<evidence type="ECO:0000256" key="4">
    <source>
        <dbReference type="ARBA" id="ARBA00023277"/>
    </source>
</evidence>
<proteinExistence type="inferred from homology"/>
<dbReference type="InterPro" id="IPR015443">
    <property type="entry name" value="Aldose_1-epimerase"/>
</dbReference>
<protein>
    <recommendedName>
        <fullName evidence="5">Aldose 1-epimerase</fullName>
        <ecNumber evidence="5">5.1.3.3</ecNumber>
    </recommendedName>
</protein>
<dbReference type="EC" id="5.1.3.3" evidence="5"/>
<dbReference type="CDD" id="cd09019">
    <property type="entry name" value="galactose_mutarotase_like"/>
    <property type="match status" value="1"/>
</dbReference>
<dbReference type="InterPro" id="IPR014718">
    <property type="entry name" value="GH-type_carb-bd"/>
</dbReference>
<evidence type="ECO:0000313" key="6">
    <source>
        <dbReference type="EMBL" id="MBS2551605.1"/>
    </source>
</evidence>
<dbReference type="RefSeq" id="WP_212016384.1">
    <property type="nucleotide sequence ID" value="NZ_JAAFYZ010000146.1"/>
</dbReference>
<dbReference type="InterPro" id="IPR008183">
    <property type="entry name" value="Aldose_1/G6P_1-epimerase"/>
</dbReference>
<dbReference type="NCBIfam" id="NF008277">
    <property type="entry name" value="PRK11055.1"/>
    <property type="match status" value="1"/>
</dbReference>
<keyword evidence="3 5" id="KW-0413">Isomerase</keyword>
<dbReference type="Pfam" id="PF01263">
    <property type="entry name" value="Aldose_epim"/>
    <property type="match status" value="1"/>
</dbReference>
<dbReference type="SUPFAM" id="SSF74650">
    <property type="entry name" value="Galactose mutarotase-like"/>
    <property type="match status" value="1"/>
</dbReference>
<reference evidence="6 7" key="1">
    <citation type="submission" date="2020-02" db="EMBL/GenBank/DDBJ databases">
        <title>Acidophilic actinobacteria isolated from forest soil.</title>
        <authorList>
            <person name="Golinska P."/>
        </authorList>
    </citation>
    <scope>NUCLEOTIDE SEQUENCE [LARGE SCALE GENOMIC DNA]</scope>
    <source>
        <strain evidence="6 7">NL8</strain>
    </source>
</reference>
<dbReference type="EMBL" id="JAAFYZ010000146">
    <property type="protein sequence ID" value="MBS2551605.1"/>
    <property type="molecule type" value="Genomic_DNA"/>
</dbReference>
<comment type="caution">
    <text evidence="6">The sequence shown here is derived from an EMBL/GenBank/DDBJ whole genome shotgun (WGS) entry which is preliminary data.</text>
</comment>
<evidence type="ECO:0000313" key="7">
    <source>
        <dbReference type="Proteomes" id="UP000730482"/>
    </source>
</evidence>
<evidence type="ECO:0000256" key="1">
    <source>
        <dbReference type="ARBA" id="ARBA00005028"/>
    </source>
</evidence>
<dbReference type="PIRSF" id="PIRSF005096">
    <property type="entry name" value="GALM"/>
    <property type="match status" value="1"/>
</dbReference>
<keyword evidence="4 5" id="KW-0119">Carbohydrate metabolism</keyword>
<comment type="catalytic activity">
    <reaction evidence="5">
        <text>alpha-D-glucose = beta-D-glucose</text>
        <dbReference type="Rhea" id="RHEA:10264"/>
        <dbReference type="ChEBI" id="CHEBI:15903"/>
        <dbReference type="ChEBI" id="CHEBI:17925"/>
        <dbReference type="EC" id="5.1.3.3"/>
    </reaction>
</comment>
<dbReference type="Proteomes" id="UP000730482">
    <property type="component" value="Unassembled WGS sequence"/>
</dbReference>
<sequence length="342" mass="36462">MRSDSWRLNDTSGTQATILAYGATLQELSTADRDGRMANVVLGFDNLAAYQEHGYFGCVVGRYANRIAGGAFTLDGRDHRLPLNDGPRPNTLHGGDPGFGARLWTAPDGVTEVDGGTSLTLTRVSPDGEEGFPGEVAVSIRYTLAAGRLRLDYRAQTTAPTVLNLSNHARFNLAGEGAGTVLDHELGIAADGYLPVDAALIPLDGAAPVDGTPFDFRKPAAVGARLADPHPQLALVGGYDHCFVLRGGRTAEPRPVVELHDPGSGRTMRIATTEPGLQLYLSSELDGTLTGSGGRRYQRYAGIVLETQHFPDSPHRPDYPSTVLVPGQVFASTTILEFDDPR</sequence>
<comment type="pathway">
    <text evidence="1 5">Carbohydrate metabolism; hexose metabolism.</text>
</comment>
<evidence type="ECO:0000256" key="2">
    <source>
        <dbReference type="ARBA" id="ARBA00006206"/>
    </source>
</evidence>
<gene>
    <name evidence="6" type="ORF">KGQ19_32530</name>
</gene>
<dbReference type="PANTHER" id="PTHR10091">
    <property type="entry name" value="ALDOSE-1-EPIMERASE"/>
    <property type="match status" value="1"/>
</dbReference>
<dbReference type="InterPro" id="IPR047215">
    <property type="entry name" value="Galactose_mutarotase-like"/>
</dbReference>
<accession>A0ABS5L039</accession>
<comment type="similarity">
    <text evidence="2 5">Belongs to the aldose epimerase family.</text>
</comment>
<evidence type="ECO:0000256" key="3">
    <source>
        <dbReference type="ARBA" id="ARBA00023235"/>
    </source>
</evidence>
<evidence type="ECO:0000256" key="5">
    <source>
        <dbReference type="PIRNR" id="PIRNR005096"/>
    </source>
</evidence>
<dbReference type="InterPro" id="IPR011013">
    <property type="entry name" value="Gal_mutarotase_sf_dom"/>
</dbReference>
<dbReference type="PANTHER" id="PTHR10091:SF0">
    <property type="entry name" value="GALACTOSE MUTAROTASE"/>
    <property type="match status" value="1"/>
</dbReference>
<name>A0ABS5L039_9ACTN</name>
<dbReference type="Gene3D" id="2.70.98.10">
    <property type="match status" value="1"/>
</dbReference>
<keyword evidence="7" id="KW-1185">Reference proteome</keyword>
<organism evidence="6 7">
    <name type="scientific">Catenulispora pinistramenti</name>
    <dbReference type="NCBI Taxonomy" id="2705254"/>
    <lineage>
        <taxon>Bacteria</taxon>
        <taxon>Bacillati</taxon>
        <taxon>Actinomycetota</taxon>
        <taxon>Actinomycetes</taxon>
        <taxon>Catenulisporales</taxon>
        <taxon>Catenulisporaceae</taxon>
        <taxon>Catenulispora</taxon>
    </lineage>
</organism>